<dbReference type="Gene3D" id="3.40.50.1820">
    <property type="entry name" value="alpha/beta hydrolase"/>
    <property type="match status" value="1"/>
</dbReference>
<dbReference type="AlphaFoldDB" id="A0A518JY96"/>
<evidence type="ECO:0008006" key="3">
    <source>
        <dbReference type="Google" id="ProtNLM"/>
    </source>
</evidence>
<dbReference type="NCBIfam" id="NF047580">
    <property type="entry name" value="BPSS1187_fam"/>
    <property type="match status" value="1"/>
</dbReference>
<evidence type="ECO:0000313" key="1">
    <source>
        <dbReference type="EMBL" id="QDV70511.1"/>
    </source>
</evidence>
<dbReference type="KEGG" id="rcf:Poly24_42350"/>
<protein>
    <recommendedName>
        <fullName evidence="3">Alpha/beta hydrolase family protein</fullName>
    </recommendedName>
</protein>
<dbReference type="Proteomes" id="UP000315082">
    <property type="component" value="Chromosome"/>
</dbReference>
<keyword evidence="2" id="KW-1185">Reference proteome</keyword>
<dbReference type="EMBL" id="CP036348">
    <property type="protein sequence ID" value="QDV70511.1"/>
    <property type="molecule type" value="Genomic_DNA"/>
</dbReference>
<dbReference type="InterPro" id="IPR058180">
    <property type="entry name" value="BPSS1187-like"/>
</dbReference>
<proteinExistence type="predicted"/>
<evidence type="ECO:0000313" key="2">
    <source>
        <dbReference type="Proteomes" id="UP000315082"/>
    </source>
</evidence>
<reference evidence="1 2" key="1">
    <citation type="submission" date="2019-02" db="EMBL/GenBank/DDBJ databases">
        <title>Deep-cultivation of Planctomycetes and their phenomic and genomic characterization uncovers novel biology.</title>
        <authorList>
            <person name="Wiegand S."/>
            <person name="Jogler M."/>
            <person name="Boedeker C."/>
            <person name="Pinto D."/>
            <person name="Vollmers J."/>
            <person name="Rivas-Marin E."/>
            <person name="Kohn T."/>
            <person name="Peeters S.H."/>
            <person name="Heuer A."/>
            <person name="Rast P."/>
            <person name="Oberbeckmann S."/>
            <person name="Bunk B."/>
            <person name="Jeske O."/>
            <person name="Meyerdierks A."/>
            <person name="Storesund J.E."/>
            <person name="Kallscheuer N."/>
            <person name="Luecker S."/>
            <person name="Lage O.M."/>
            <person name="Pohl T."/>
            <person name="Merkel B.J."/>
            <person name="Hornburger P."/>
            <person name="Mueller R.-W."/>
            <person name="Bruemmer F."/>
            <person name="Labrenz M."/>
            <person name="Spormann A.M."/>
            <person name="Op den Camp H."/>
            <person name="Overmann J."/>
            <person name="Amann R."/>
            <person name="Jetten M.S.M."/>
            <person name="Mascher T."/>
            <person name="Medema M.H."/>
            <person name="Devos D.P."/>
            <person name="Kaster A.-K."/>
            <person name="Ovreas L."/>
            <person name="Rohde M."/>
            <person name="Galperin M.Y."/>
            <person name="Jogler C."/>
        </authorList>
    </citation>
    <scope>NUCLEOTIDE SEQUENCE [LARGE SCALE GENOMIC DNA]</scope>
    <source>
        <strain evidence="1 2">Poly24</strain>
    </source>
</reference>
<dbReference type="SUPFAM" id="SSF53474">
    <property type="entry name" value="alpha/beta-Hydrolases"/>
    <property type="match status" value="1"/>
</dbReference>
<organism evidence="1 2">
    <name type="scientific">Rosistilla carotiformis</name>
    <dbReference type="NCBI Taxonomy" id="2528017"/>
    <lineage>
        <taxon>Bacteria</taxon>
        <taxon>Pseudomonadati</taxon>
        <taxon>Planctomycetota</taxon>
        <taxon>Planctomycetia</taxon>
        <taxon>Pirellulales</taxon>
        <taxon>Pirellulaceae</taxon>
        <taxon>Rosistilla</taxon>
    </lineage>
</organism>
<gene>
    <name evidence="1" type="ORF">Poly24_42350</name>
</gene>
<sequence>MRILPQFAFVSPRLSHKMGPANRSGSACPAFSIKMAQRRVGYRSFVAAPANATATDFIACSNRMETHPMTKSFYTSLLSLALLAASTTAALGQSSPNALTFNDPNPQRYQLKARASELDPRVQAHPEIDFLIDTKEGKPADFQQAAVDTRVAPKGKLVIWLMGHNQGLFDRWNSYGLHAIRVHYANKWFSICCRENPVGEECRGNIRLEAATGEDFSSDVDIPKPDGMMERALKFVQWLAKENPQGGWDYFLTEDGNGLRWEDVIMSGSSHGSTTAARFAKHQKVSRVVALCGPRDNYQTWQSLPSATPENRYFGFSHVLDGGWTADHYCRSWEMLGMNKFGPIVNVDKIGPPYQNTRRLITDFDVDGNARRAHSSVQPGGSAGKDADGKYIHEAVWKYLYTHPVDVVGEATPPDASCIKDQR</sequence>
<dbReference type="InterPro" id="IPR029058">
    <property type="entry name" value="AB_hydrolase_fold"/>
</dbReference>
<accession>A0A518JY96</accession>
<name>A0A518JY96_9BACT</name>